<name>A0A0P0VAZ0_ORYSJ</name>
<evidence type="ECO:0000313" key="3">
    <source>
        <dbReference type="Proteomes" id="UP000059680"/>
    </source>
</evidence>
<reference evidence="2 3" key="3">
    <citation type="journal article" date="2013" name="Rice">
        <title>Improvement of the Oryza sativa Nipponbare reference genome using next generation sequence and optical map data.</title>
        <authorList>
            <person name="Kawahara Y."/>
            <person name="de la Bastide M."/>
            <person name="Hamilton J.P."/>
            <person name="Kanamori H."/>
            <person name="McCombie W.R."/>
            <person name="Ouyang S."/>
            <person name="Schwartz D.C."/>
            <person name="Tanaka T."/>
            <person name="Wu J."/>
            <person name="Zhou S."/>
            <person name="Childs K.L."/>
            <person name="Davidson R.M."/>
            <person name="Lin H."/>
            <person name="Quesada-Ocampo L."/>
            <person name="Vaillancourt B."/>
            <person name="Sakai H."/>
            <person name="Lee S.S."/>
            <person name="Kim J."/>
            <person name="Numa H."/>
            <person name="Itoh T."/>
            <person name="Buell C.R."/>
            <person name="Matsumoto T."/>
        </authorList>
    </citation>
    <scope>NUCLEOTIDE SEQUENCE [LARGE SCALE GENOMIC DNA]</scope>
    <source>
        <strain evidence="3">cv. Nipponbare</strain>
    </source>
</reference>
<reference evidence="3" key="1">
    <citation type="journal article" date="2005" name="Nature">
        <title>The map-based sequence of the rice genome.</title>
        <authorList>
            <consortium name="International rice genome sequencing project (IRGSP)"/>
            <person name="Matsumoto T."/>
            <person name="Wu J."/>
            <person name="Kanamori H."/>
            <person name="Katayose Y."/>
            <person name="Fujisawa M."/>
            <person name="Namiki N."/>
            <person name="Mizuno H."/>
            <person name="Yamamoto K."/>
            <person name="Antonio B.A."/>
            <person name="Baba T."/>
            <person name="Sakata K."/>
            <person name="Nagamura Y."/>
            <person name="Aoki H."/>
            <person name="Arikawa K."/>
            <person name="Arita K."/>
            <person name="Bito T."/>
            <person name="Chiden Y."/>
            <person name="Fujitsuka N."/>
            <person name="Fukunaka R."/>
            <person name="Hamada M."/>
            <person name="Harada C."/>
            <person name="Hayashi A."/>
            <person name="Hijishita S."/>
            <person name="Honda M."/>
            <person name="Hosokawa S."/>
            <person name="Ichikawa Y."/>
            <person name="Idonuma A."/>
            <person name="Iijima M."/>
            <person name="Ikeda M."/>
            <person name="Ikeno M."/>
            <person name="Ito K."/>
            <person name="Ito S."/>
            <person name="Ito T."/>
            <person name="Ito Y."/>
            <person name="Ito Y."/>
            <person name="Iwabuchi A."/>
            <person name="Kamiya K."/>
            <person name="Karasawa W."/>
            <person name="Kurita K."/>
            <person name="Katagiri S."/>
            <person name="Kikuta A."/>
            <person name="Kobayashi H."/>
            <person name="Kobayashi N."/>
            <person name="Machita K."/>
            <person name="Maehara T."/>
            <person name="Masukawa M."/>
            <person name="Mizubayashi T."/>
            <person name="Mukai Y."/>
            <person name="Nagasaki H."/>
            <person name="Nagata Y."/>
            <person name="Naito S."/>
            <person name="Nakashima M."/>
            <person name="Nakama Y."/>
            <person name="Nakamichi Y."/>
            <person name="Nakamura M."/>
            <person name="Meguro A."/>
            <person name="Negishi M."/>
            <person name="Ohta I."/>
            <person name="Ohta T."/>
            <person name="Okamoto M."/>
            <person name="Ono N."/>
            <person name="Saji S."/>
            <person name="Sakaguchi M."/>
            <person name="Sakai K."/>
            <person name="Shibata M."/>
            <person name="Shimokawa T."/>
            <person name="Song J."/>
            <person name="Takazaki Y."/>
            <person name="Terasawa K."/>
            <person name="Tsugane M."/>
            <person name="Tsuji K."/>
            <person name="Ueda S."/>
            <person name="Waki K."/>
            <person name="Yamagata H."/>
            <person name="Yamamoto M."/>
            <person name="Yamamoto S."/>
            <person name="Yamane H."/>
            <person name="Yoshiki S."/>
            <person name="Yoshihara R."/>
            <person name="Yukawa K."/>
            <person name="Zhong H."/>
            <person name="Yano M."/>
            <person name="Yuan Q."/>
            <person name="Ouyang S."/>
            <person name="Liu J."/>
            <person name="Jones K.M."/>
            <person name="Gansberger K."/>
            <person name="Moffat K."/>
            <person name="Hill J."/>
            <person name="Bera J."/>
            <person name="Fadrosh D."/>
            <person name="Jin S."/>
            <person name="Johri S."/>
            <person name="Kim M."/>
            <person name="Overton L."/>
            <person name="Reardon M."/>
            <person name="Tsitrin T."/>
            <person name="Vuong H."/>
            <person name="Weaver B."/>
            <person name="Ciecko A."/>
            <person name="Tallon L."/>
            <person name="Jackson J."/>
            <person name="Pai G."/>
            <person name="Aken S.V."/>
            <person name="Utterback T."/>
            <person name="Reidmuller S."/>
            <person name="Feldblyum T."/>
            <person name="Hsiao J."/>
            <person name="Zismann V."/>
            <person name="Iobst S."/>
            <person name="de Vazeille A.R."/>
            <person name="Buell C.R."/>
            <person name="Ying K."/>
            <person name="Li Y."/>
            <person name="Lu T."/>
            <person name="Huang Y."/>
            <person name="Zhao Q."/>
            <person name="Feng Q."/>
            <person name="Zhang L."/>
            <person name="Zhu J."/>
            <person name="Weng Q."/>
            <person name="Mu J."/>
            <person name="Lu Y."/>
            <person name="Fan D."/>
            <person name="Liu Y."/>
            <person name="Guan J."/>
            <person name="Zhang Y."/>
            <person name="Yu S."/>
            <person name="Liu X."/>
            <person name="Zhang Y."/>
            <person name="Hong G."/>
            <person name="Han B."/>
            <person name="Choisne N."/>
            <person name="Demange N."/>
            <person name="Orjeda G."/>
            <person name="Samain S."/>
            <person name="Cattolico L."/>
            <person name="Pelletier E."/>
            <person name="Couloux A."/>
            <person name="Segurens B."/>
            <person name="Wincker P."/>
            <person name="D'Hont A."/>
            <person name="Scarpelli C."/>
            <person name="Weissenbach J."/>
            <person name="Salanoubat M."/>
            <person name="Quetier F."/>
            <person name="Yu Y."/>
            <person name="Kim H.R."/>
            <person name="Rambo T."/>
            <person name="Currie J."/>
            <person name="Collura K."/>
            <person name="Luo M."/>
            <person name="Yang T."/>
            <person name="Ammiraju J.S.S."/>
            <person name="Engler F."/>
            <person name="Soderlund C."/>
            <person name="Wing R.A."/>
            <person name="Palmer L.E."/>
            <person name="de la Bastide M."/>
            <person name="Spiegel L."/>
            <person name="Nascimento L."/>
            <person name="Zutavern T."/>
            <person name="O'Shaughnessy A."/>
            <person name="Dike S."/>
            <person name="Dedhia N."/>
            <person name="Preston R."/>
            <person name="Balija V."/>
            <person name="McCombie W.R."/>
            <person name="Chow T."/>
            <person name="Chen H."/>
            <person name="Chung M."/>
            <person name="Chen C."/>
            <person name="Shaw J."/>
            <person name="Wu H."/>
            <person name="Hsiao K."/>
            <person name="Chao Y."/>
            <person name="Chu M."/>
            <person name="Cheng C."/>
            <person name="Hour A."/>
            <person name="Lee P."/>
            <person name="Lin S."/>
            <person name="Lin Y."/>
            <person name="Liou J."/>
            <person name="Liu S."/>
            <person name="Hsing Y."/>
            <person name="Raghuvanshi S."/>
            <person name="Mohanty A."/>
            <person name="Bharti A.K."/>
            <person name="Gaur A."/>
            <person name="Gupta V."/>
            <person name="Kumar D."/>
            <person name="Ravi V."/>
            <person name="Vij S."/>
            <person name="Kapur A."/>
            <person name="Khurana P."/>
            <person name="Khurana P."/>
            <person name="Khurana J.P."/>
            <person name="Tyagi A.K."/>
            <person name="Gaikwad K."/>
            <person name="Singh A."/>
            <person name="Dalal V."/>
            <person name="Srivastava S."/>
            <person name="Dixit A."/>
            <person name="Pal A.K."/>
            <person name="Ghazi I.A."/>
            <person name="Yadav M."/>
            <person name="Pandit A."/>
            <person name="Bhargava A."/>
            <person name="Sureshbabu K."/>
            <person name="Batra K."/>
            <person name="Sharma T.R."/>
            <person name="Mohapatra T."/>
            <person name="Singh N.K."/>
            <person name="Messing J."/>
            <person name="Nelson A.B."/>
            <person name="Fuks G."/>
            <person name="Kavchok S."/>
            <person name="Keizer G."/>
            <person name="Linton E."/>
            <person name="Llaca V."/>
            <person name="Song R."/>
            <person name="Tanyolac B."/>
            <person name="Young S."/>
            <person name="Ho-Il K."/>
            <person name="Hahn J.H."/>
            <person name="Sangsakoo G."/>
            <person name="Vanavichit A."/>
            <person name="de Mattos Luiz.A.T."/>
            <person name="Zimmer P.D."/>
            <person name="Malone G."/>
            <person name="Dellagostin O."/>
            <person name="de Oliveira A.C."/>
            <person name="Bevan M."/>
            <person name="Bancroft I."/>
            <person name="Minx P."/>
            <person name="Cordum H."/>
            <person name="Wilson R."/>
            <person name="Cheng Z."/>
            <person name="Jin W."/>
            <person name="Jiang J."/>
            <person name="Leong S.A."/>
            <person name="Iwama H."/>
            <person name="Gojobori T."/>
            <person name="Itoh T."/>
            <person name="Niimura Y."/>
            <person name="Fujii Y."/>
            <person name="Habara T."/>
            <person name="Sakai H."/>
            <person name="Sato Y."/>
            <person name="Wilson G."/>
            <person name="Kumar K."/>
            <person name="McCouch S."/>
            <person name="Juretic N."/>
            <person name="Hoen D."/>
            <person name="Wright S."/>
            <person name="Bruskiewich R."/>
            <person name="Bureau T."/>
            <person name="Miyao A."/>
            <person name="Hirochika H."/>
            <person name="Nishikawa T."/>
            <person name="Kadowaki K."/>
            <person name="Sugiura M."/>
            <person name="Burr B."/>
            <person name="Sasaki T."/>
        </authorList>
    </citation>
    <scope>NUCLEOTIDE SEQUENCE [LARGE SCALE GENOMIC DNA]</scope>
    <source>
        <strain evidence="3">cv. Nipponbare</strain>
    </source>
</reference>
<accession>A0A0P0VAZ0</accession>
<evidence type="ECO:0000313" key="2">
    <source>
        <dbReference type="EMBL" id="BAS75468.1"/>
    </source>
</evidence>
<dbReference type="PaxDb" id="39947-A0A0P0VAZ0"/>
<gene>
    <name evidence="2" type="ordered locus">Os01g0872566</name>
    <name evidence="2" type="ORF">OSNPB_010872566</name>
</gene>
<sequence>MPSVWIVREPAVSKATGHPVNGIYNETTDEVPNSNYAQEQSHGKASQTLRCLTVEELLQSNHSKHIRNCSQNVLRNNPQEAHRNNSFRFVHKAEISCYPEPPHLNHCSNDHRDDRENQPDADPLQRRDTARVLGVSSGHWDKDSVIDWEEDHDCSIEQCPV</sequence>
<protein>
    <submittedName>
        <fullName evidence="2">Os01g0872566 protein</fullName>
    </submittedName>
</protein>
<organism evidence="2 3">
    <name type="scientific">Oryza sativa subsp. japonica</name>
    <name type="common">Rice</name>
    <dbReference type="NCBI Taxonomy" id="39947"/>
    <lineage>
        <taxon>Eukaryota</taxon>
        <taxon>Viridiplantae</taxon>
        <taxon>Streptophyta</taxon>
        <taxon>Embryophyta</taxon>
        <taxon>Tracheophyta</taxon>
        <taxon>Spermatophyta</taxon>
        <taxon>Magnoliopsida</taxon>
        <taxon>Liliopsida</taxon>
        <taxon>Poales</taxon>
        <taxon>Poaceae</taxon>
        <taxon>BOP clade</taxon>
        <taxon>Oryzoideae</taxon>
        <taxon>Oryzeae</taxon>
        <taxon>Oryzinae</taxon>
        <taxon>Oryza</taxon>
        <taxon>Oryza sativa</taxon>
    </lineage>
</organism>
<reference evidence="2 3" key="2">
    <citation type="journal article" date="2013" name="Plant Cell Physiol.">
        <title>Rice Annotation Project Database (RAP-DB): an integrative and interactive database for rice genomics.</title>
        <authorList>
            <person name="Sakai H."/>
            <person name="Lee S.S."/>
            <person name="Tanaka T."/>
            <person name="Numa H."/>
            <person name="Kim J."/>
            <person name="Kawahara Y."/>
            <person name="Wakimoto H."/>
            <person name="Yang C.C."/>
            <person name="Iwamoto M."/>
            <person name="Abe T."/>
            <person name="Yamada Y."/>
            <person name="Muto A."/>
            <person name="Inokuchi H."/>
            <person name="Ikemura T."/>
            <person name="Matsumoto T."/>
            <person name="Sasaki T."/>
            <person name="Itoh T."/>
        </authorList>
    </citation>
    <scope>NUCLEOTIDE SEQUENCE [LARGE SCALE GENOMIC DNA]</scope>
    <source>
        <strain evidence="3">cv. Nipponbare</strain>
    </source>
</reference>
<dbReference type="Proteomes" id="UP000059680">
    <property type="component" value="Chromosome 1"/>
</dbReference>
<proteinExistence type="predicted"/>
<feature type="compositionally biased region" description="Basic and acidic residues" evidence="1">
    <location>
        <begin position="108"/>
        <end position="127"/>
    </location>
</feature>
<dbReference type="EMBL" id="AP014957">
    <property type="protein sequence ID" value="BAS75468.1"/>
    <property type="molecule type" value="Genomic_DNA"/>
</dbReference>
<dbReference type="InParanoid" id="A0A0P0VAZ0"/>
<dbReference type="Gramene" id="Os01t0872566-00">
    <property type="protein sequence ID" value="Os01t0872566-00"/>
    <property type="gene ID" value="Os01g0872566"/>
</dbReference>
<dbReference type="AlphaFoldDB" id="A0A0P0VAZ0"/>
<feature type="region of interest" description="Disordered" evidence="1">
    <location>
        <begin position="105"/>
        <end position="127"/>
    </location>
</feature>
<keyword evidence="3" id="KW-1185">Reference proteome</keyword>
<evidence type="ECO:0000256" key="1">
    <source>
        <dbReference type="SAM" id="MobiDB-lite"/>
    </source>
</evidence>